<dbReference type="InterPro" id="IPR001298">
    <property type="entry name" value="Filamin/ABP280_rpt"/>
</dbReference>
<proteinExistence type="inferred from homology"/>
<feature type="region of interest" description="Disordered" evidence="4">
    <location>
        <begin position="1261"/>
        <end position="1351"/>
    </location>
</feature>
<feature type="repeat" description="Filamin" evidence="3">
    <location>
        <begin position="684"/>
        <end position="784"/>
    </location>
</feature>
<feature type="repeat" description="Filamin" evidence="3">
    <location>
        <begin position="883"/>
        <end position="981"/>
    </location>
</feature>
<evidence type="ECO:0000256" key="1">
    <source>
        <dbReference type="ARBA" id="ARBA00009238"/>
    </source>
</evidence>
<dbReference type="InterPro" id="IPR044801">
    <property type="entry name" value="Filamin"/>
</dbReference>
<feature type="repeat" description="Filamin" evidence="3">
    <location>
        <begin position="314"/>
        <end position="407"/>
    </location>
</feature>
<feature type="compositionally biased region" description="Basic and acidic residues" evidence="4">
    <location>
        <begin position="1261"/>
        <end position="1272"/>
    </location>
</feature>
<evidence type="ECO:0000259" key="5">
    <source>
        <dbReference type="PROSITE" id="PS50021"/>
    </source>
</evidence>
<sequence length="1478" mass="163004">MDTLPCRLDTFLRWTNYHLREAQFRSPLPPERRVVTDLSSGLSDGVLLAELCGSLMRLKEPIKIHYQPRVRSRKIENIHTCLSVMQEQGVRVQRIGPEDVLRGDPEVLAGILWSMIVRYQLSGDTKRSGSKKSVLLWIRSVLPSENIPDLATSWNNGMFLYKLISYLSPTHSSLNHGNHAMLIFTAKRELGVEDILSAESLSSCSLDEESLATYLSLFLVAMTTSLVVWLRGLLGSSAPRGLSPEDWRNGDLLGRLVLAKCPEAKRTLRDLSEMFSFLRDMIEISPIITARELREGKVDLISLQTFLLQIKNARVGSVADNCSAVGRGITSCSVGVTSSFTVNTQTAGRGQLIIEIKYDKGEVLDHSINHNNKIISVIYKPSRSGVLYIAIKWSGEHIPNSPYRILVTDPTAVKLVENIHEEIQVSKEYEVLVSTDGAGEGVLTGQVIYSNNISIHLTSVVRQNGIRAICIHPKDEGDITLHILWDNVPIRGSPLKLSAVLPPSYHLDAPRDPETGHLPGVKVGEAICLCVRSKQGRLTQLSVEAKHSETGLPLSVATETHRNYSYVWVTPDNTGMYKISLLAGEIHIAGSPVLLPVSDANQLILLSPSCLPNCMQIGCPMKITLTAATAGPAQLHFNCDRGIDCQINRTEDTIVATLLPGSLGEFVCSLKWGTDHIPNSPFRVRVCDITQVSVSGTALEGELGVVGEELEFIILYELAGVCENNDITIKVSARGPTAEYIVATQEEGLGHTVATFTPWESGEHELEVLLGDIQLENSPFYLEVIASDSMNTHAYGTGLQRAVSGTLSEFYIRSKHSDVLESGRLGVKVHSIHGEVQHWLVERGEGDYKVEYTPKRPGAYLVEVSMDGDHISGSPFKVSCHQNMGQEDTDCLLSGPALNPDMKFTLGQPVDFTVDATSSPASQLSVSAVCEVNQLTARVIMHQYRQGFYQVNIDPPEVGVYSVSVRYGDKQSADSPFFVEIVPSDTDPSQCRAYGPGLHEAMVGDRTEFFVSTHSAGRGALAVSVEGFNTSLVVYVDPTPEDTKLLCCRYKPKSSGSFIIALKWSGVHIPGSPYRLDVKGIDLSGGSRISLQDSLADSMRHAQLATEGYVSSEDDTLAPDPPVAPSPIVTPLNKVAEVAEVAEDTPTAPKGRVLAHISHFEKQVSVEDPVVPKRASEGWKYLRAISEKTRDSEIHTPERKIPVIPESKVAQDKGVNKVAQLTGVPLEDIKKGVVSSLVKKSEQLTQVRNIFDSPSLRNLREGAHVRRTREQLTELSSKNQSPVKPAQISESADKAKVAINRTDKSKDRIRLRRSADRSKSKDIEEDKSRRKDKRKDKGKKVPDSQVEKNVSFSAEVATHHIPKDKQKTGIFGIFDKKESKHRKPVVVHRTIQTGSVPASIHQQQKAAQKYQQYSAPYIPGPYPPVIPRYYPQQYVPMPQYIPAPQRYPSAMRQAAVKPPRKPPGHYMEDFAEQTNLFY</sequence>
<protein>
    <submittedName>
        <fullName evidence="6">Filamin-B-like</fullName>
    </submittedName>
</protein>
<dbReference type="PROSITE" id="PS50194">
    <property type="entry name" value="FILAMIN_REPEAT"/>
    <property type="match status" value="7"/>
</dbReference>
<dbReference type="InterPro" id="IPR013783">
    <property type="entry name" value="Ig-like_fold"/>
</dbReference>
<dbReference type="Gene3D" id="1.10.418.10">
    <property type="entry name" value="Calponin-like domain"/>
    <property type="match status" value="2"/>
</dbReference>
<dbReference type="InterPro" id="IPR014756">
    <property type="entry name" value="Ig_E-set"/>
</dbReference>
<dbReference type="Pfam" id="PF00307">
    <property type="entry name" value="CH"/>
    <property type="match status" value="2"/>
</dbReference>
<dbReference type="EMBL" id="JAKMXF010000365">
    <property type="protein sequence ID" value="KAI6645642.1"/>
    <property type="molecule type" value="Genomic_DNA"/>
</dbReference>
<feature type="repeat" description="Filamin" evidence="3">
    <location>
        <begin position="983"/>
        <end position="1078"/>
    </location>
</feature>
<evidence type="ECO:0000313" key="7">
    <source>
        <dbReference type="Proteomes" id="UP001165289"/>
    </source>
</evidence>
<feature type="domain" description="Calponin-homology (CH)" evidence="5">
    <location>
        <begin position="5"/>
        <end position="120"/>
    </location>
</feature>
<dbReference type="GO" id="GO:0051015">
    <property type="term" value="F:actin filament binding"/>
    <property type="evidence" value="ECO:0007669"/>
    <property type="project" value="InterPro"/>
</dbReference>
<dbReference type="Gene3D" id="2.60.40.10">
    <property type="entry name" value="Immunoglobulins"/>
    <property type="match status" value="8"/>
</dbReference>
<feature type="repeat" description="Filamin" evidence="3">
    <location>
        <begin position="595"/>
        <end position="686"/>
    </location>
</feature>
<keyword evidence="7" id="KW-1185">Reference proteome</keyword>
<dbReference type="Proteomes" id="UP001165289">
    <property type="component" value="Unassembled WGS sequence"/>
</dbReference>
<dbReference type="PANTHER" id="PTHR38537:SF16">
    <property type="entry name" value="CALPONIN-HOMOLOGY (CH) DOMAIN-CONTAINING PROTEIN"/>
    <property type="match status" value="1"/>
</dbReference>
<name>A0AAV7J8J4_9METZ</name>
<dbReference type="PROSITE" id="PS50021">
    <property type="entry name" value="CH"/>
    <property type="match status" value="1"/>
</dbReference>
<gene>
    <name evidence="6" type="ORF">LOD99_12905</name>
</gene>
<evidence type="ECO:0000256" key="4">
    <source>
        <dbReference type="SAM" id="MobiDB-lite"/>
    </source>
</evidence>
<accession>A0AAV7J8J4</accession>
<dbReference type="SUPFAM" id="SSF47576">
    <property type="entry name" value="Calponin-homology domain, CH-domain"/>
    <property type="match status" value="1"/>
</dbReference>
<comment type="similarity">
    <text evidence="1">Belongs to the filamin family.</text>
</comment>
<feature type="repeat" description="Filamin" evidence="3">
    <location>
        <begin position="405"/>
        <end position="499"/>
    </location>
</feature>
<dbReference type="InterPro" id="IPR001715">
    <property type="entry name" value="CH_dom"/>
</dbReference>
<organism evidence="6 7">
    <name type="scientific">Oopsacas minuta</name>
    <dbReference type="NCBI Taxonomy" id="111878"/>
    <lineage>
        <taxon>Eukaryota</taxon>
        <taxon>Metazoa</taxon>
        <taxon>Porifera</taxon>
        <taxon>Hexactinellida</taxon>
        <taxon>Hexasterophora</taxon>
        <taxon>Lyssacinosida</taxon>
        <taxon>Leucopsacidae</taxon>
        <taxon>Oopsacas</taxon>
    </lineage>
</organism>
<dbReference type="InterPro" id="IPR017868">
    <property type="entry name" value="Filamin/ABP280_repeat-like"/>
</dbReference>
<dbReference type="InterPro" id="IPR036872">
    <property type="entry name" value="CH_dom_sf"/>
</dbReference>
<dbReference type="SUPFAM" id="SSF81296">
    <property type="entry name" value="E set domains"/>
    <property type="match status" value="8"/>
</dbReference>
<dbReference type="SMART" id="SM00033">
    <property type="entry name" value="CH"/>
    <property type="match status" value="2"/>
</dbReference>
<feature type="compositionally biased region" description="Polar residues" evidence="4">
    <location>
        <begin position="1273"/>
        <end position="1282"/>
    </location>
</feature>
<dbReference type="GO" id="GO:0030036">
    <property type="term" value="P:actin cytoskeleton organization"/>
    <property type="evidence" value="ECO:0007669"/>
    <property type="project" value="InterPro"/>
</dbReference>
<dbReference type="Pfam" id="PF00630">
    <property type="entry name" value="Filamin"/>
    <property type="match status" value="5"/>
</dbReference>
<reference evidence="6 7" key="1">
    <citation type="journal article" date="2023" name="BMC Biol.">
        <title>The compact genome of the sponge Oopsacas minuta (Hexactinellida) is lacking key metazoan core genes.</title>
        <authorList>
            <person name="Santini S."/>
            <person name="Schenkelaars Q."/>
            <person name="Jourda C."/>
            <person name="Duchesne M."/>
            <person name="Belahbib H."/>
            <person name="Rocher C."/>
            <person name="Selva M."/>
            <person name="Riesgo A."/>
            <person name="Vervoort M."/>
            <person name="Leys S.P."/>
            <person name="Kodjabachian L."/>
            <person name="Le Bivic A."/>
            <person name="Borchiellini C."/>
            <person name="Claverie J.M."/>
            <person name="Renard E."/>
        </authorList>
    </citation>
    <scope>NUCLEOTIDE SEQUENCE [LARGE SCALE GENOMIC DNA]</scope>
    <source>
        <strain evidence="6">SPO-2</strain>
    </source>
</reference>
<evidence type="ECO:0000256" key="2">
    <source>
        <dbReference type="ARBA" id="ARBA00022737"/>
    </source>
</evidence>
<feature type="compositionally biased region" description="Basic and acidic residues" evidence="4">
    <location>
        <begin position="1291"/>
        <end position="1329"/>
    </location>
</feature>
<evidence type="ECO:0000256" key="3">
    <source>
        <dbReference type="PROSITE-ProRule" id="PRU00087"/>
    </source>
</evidence>
<keyword evidence="2" id="KW-0677">Repeat</keyword>
<comment type="caution">
    <text evidence="6">The sequence shown here is derived from an EMBL/GenBank/DDBJ whole genome shotgun (WGS) entry which is preliminary data.</text>
</comment>
<feature type="repeat" description="Filamin" evidence="3">
    <location>
        <begin position="784"/>
        <end position="880"/>
    </location>
</feature>
<evidence type="ECO:0000313" key="6">
    <source>
        <dbReference type="EMBL" id="KAI6645642.1"/>
    </source>
</evidence>
<dbReference type="SMART" id="SM00557">
    <property type="entry name" value="IG_FLMN"/>
    <property type="match status" value="6"/>
</dbReference>
<dbReference type="PANTHER" id="PTHR38537">
    <property type="entry name" value="JITTERBUG, ISOFORM N"/>
    <property type="match status" value="1"/>
</dbReference>